<sequence>MEILIYSLISWISILITLLVYILLWRKHNFHGWTQFAFLISAFLYFFIVFLRKLHRNWYGQQSPSGVIDRLFTFLTLVHCTNVVNLSAHIFWTFLNDGTVRLLEQGVLVALISLNFVIIVITVFLIIKLAREGQKVQSANNESFEFKAMYVA</sequence>
<gene>
    <name evidence="2" type="ORF">Fcan01_02972</name>
</gene>
<keyword evidence="1" id="KW-0812">Transmembrane</keyword>
<evidence type="ECO:0000313" key="3">
    <source>
        <dbReference type="Proteomes" id="UP000198287"/>
    </source>
</evidence>
<dbReference type="AlphaFoldDB" id="A0A226F3F2"/>
<dbReference type="EMBL" id="LNIX01000001">
    <property type="protein sequence ID" value="OXA63711.1"/>
    <property type="molecule type" value="Genomic_DNA"/>
</dbReference>
<evidence type="ECO:0000256" key="1">
    <source>
        <dbReference type="SAM" id="Phobius"/>
    </source>
</evidence>
<feature type="transmembrane region" description="Helical" evidence="1">
    <location>
        <begin position="71"/>
        <end position="95"/>
    </location>
</feature>
<organism evidence="2 3">
    <name type="scientific">Folsomia candida</name>
    <name type="common">Springtail</name>
    <dbReference type="NCBI Taxonomy" id="158441"/>
    <lineage>
        <taxon>Eukaryota</taxon>
        <taxon>Metazoa</taxon>
        <taxon>Ecdysozoa</taxon>
        <taxon>Arthropoda</taxon>
        <taxon>Hexapoda</taxon>
        <taxon>Collembola</taxon>
        <taxon>Entomobryomorpha</taxon>
        <taxon>Isotomoidea</taxon>
        <taxon>Isotomidae</taxon>
        <taxon>Proisotominae</taxon>
        <taxon>Folsomia</taxon>
    </lineage>
</organism>
<keyword evidence="1" id="KW-1133">Transmembrane helix</keyword>
<feature type="transmembrane region" description="Helical" evidence="1">
    <location>
        <begin position="107"/>
        <end position="127"/>
    </location>
</feature>
<reference evidence="2 3" key="1">
    <citation type="submission" date="2015-12" db="EMBL/GenBank/DDBJ databases">
        <title>The genome of Folsomia candida.</title>
        <authorList>
            <person name="Faddeeva A."/>
            <person name="Derks M.F."/>
            <person name="Anvar Y."/>
            <person name="Smit S."/>
            <person name="Van Straalen N."/>
            <person name="Roelofs D."/>
        </authorList>
    </citation>
    <scope>NUCLEOTIDE SEQUENCE [LARGE SCALE GENOMIC DNA]</scope>
    <source>
        <strain evidence="2 3">VU population</strain>
        <tissue evidence="2">Whole body</tissue>
    </source>
</reference>
<comment type="caution">
    <text evidence="2">The sequence shown here is derived from an EMBL/GenBank/DDBJ whole genome shotgun (WGS) entry which is preliminary data.</text>
</comment>
<feature type="transmembrane region" description="Helical" evidence="1">
    <location>
        <begin position="5"/>
        <end position="24"/>
    </location>
</feature>
<protein>
    <submittedName>
        <fullName evidence="2">Uncharacterized protein</fullName>
    </submittedName>
</protein>
<feature type="transmembrane region" description="Helical" evidence="1">
    <location>
        <begin position="30"/>
        <end position="51"/>
    </location>
</feature>
<evidence type="ECO:0000313" key="2">
    <source>
        <dbReference type="EMBL" id="OXA63711.1"/>
    </source>
</evidence>
<keyword evidence="3" id="KW-1185">Reference proteome</keyword>
<dbReference type="Proteomes" id="UP000198287">
    <property type="component" value="Unassembled WGS sequence"/>
</dbReference>
<proteinExistence type="predicted"/>
<accession>A0A226F3F2</accession>
<name>A0A226F3F2_FOLCA</name>
<keyword evidence="1" id="KW-0472">Membrane</keyword>